<evidence type="ECO:0000313" key="1">
    <source>
        <dbReference type="EMBL" id="MET3585428.1"/>
    </source>
</evidence>
<dbReference type="EMBL" id="JBEPLJ010000005">
    <property type="protein sequence ID" value="MET3585428.1"/>
    <property type="molecule type" value="Genomic_DNA"/>
</dbReference>
<gene>
    <name evidence="1" type="ORF">ABID21_001537</name>
</gene>
<keyword evidence="1" id="KW-0378">Hydrolase</keyword>
<name>A0ABV2H4G0_9HYPH</name>
<evidence type="ECO:0000313" key="2">
    <source>
        <dbReference type="Proteomes" id="UP001549031"/>
    </source>
</evidence>
<dbReference type="SUPFAM" id="SSF109604">
    <property type="entry name" value="HD-domain/PDEase-like"/>
    <property type="match status" value="1"/>
</dbReference>
<protein>
    <submittedName>
        <fullName evidence="1">(P)ppGpp synthase/HD superfamily hydrolase</fullName>
    </submittedName>
</protein>
<dbReference type="GO" id="GO:0016787">
    <property type="term" value="F:hydrolase activity"/>
    <property type="evidence" value="ECO:0007669"/>
    <property type="project" value="UniProtKB-KW"/>
</dbReference>
<dbReference type="Gene3D" id="1.10.3210.10">
    <property type="entry name" value="Hypothetical protein af1432"/>
    <property type="match status" value="1"/>
</dbReference>
<comment type="caution">
    <text evidence="1">The sequence shown here is derived from an EMBL/GenBank/DDBJ whole genome shotgun (WGS) entry which is preliminary data.</text>
</comment>
<dbReference type="Proteomes" id="UP001549031">
    <property type="component" value="Unassembled WGS sequence"/>
</dbReference>
<keyword evidence="2" id="KW-1185">Reference proteome</keyword>
<accession>A0ABV2H4G0</accession>
<dbReference type="RefSeq" id="WP_247243386.1">
    <property type="nucleotide sequence ID" value="NZ_JALJRA010000005.1"/>
</dbReference>
<organism evidence="1 2">
    <name type="scientific">Pseudorhizobium tarimense</name>
    <dbReference type="NCBI Taxonomy" id="1079109"/>
    <lineage>
        <taxon>Bacteria</taxon>
        <taxon>Pseudomonadati</taxon>
        <taxon>Pseudomonadota</taxon>
        <taxon>Alphaproteobacteria</taxon>
        <taxon>Hyphomicrobiales</taxon>
        <taxon>Rhizobiaceae</taxon>
        <taxon>Rhizobium/Agrobacterium group</taxon>
        <taxon>Pseudorhizobium</taxon>
    </lineage>
</organism>
<reference evidence="1 2" key="1">
    <citation type="submission" date="2024-06" db="EMBL/GenBank/DDBJ databases">
        <title>Genomic Encyclopedia of Type Strains, Phase IV (KMG-IV): sequencing the most valuable type-strain genomes for metagenomic binning, comparative biology and taxonomic classification.</title>
        <authorList>
            <person name="Goeker M."/>
        </authorList>
    </citation>
    <scope>NUCLEOTIDE SEQUENCE [LARGE SCALE GENOMIC DNA]</scope>
    <source>
        <strain evidence="1 2">DSM 105042</strain>
    </source>
</reference>
<sequence length="137" mass="15067">MTGDIDKARRIAIEAHEGQTKKTGGPIIDHVARVAAGVEGEDETIVAWLHDVVEKSPEWTLDRLRQEGFSEEVVQAVDALTKRAGEEHAELVRRASDNSLARSVKRADLADNLAQAEVSGVDASKYRIGLRILENDR</sequence>
<dbReference type="Pfam" id="PF13328">
    <property type="entry name" value="HD_4"/>
    <property type="match status" value="1"/>
</dbReference>
<proteinExistence type="predicted"/>